<feature type="compositionally biased region" description="Polar residues" evidence="1">
    <location>
        <begin position="127"/>
        <end position="136"/>
    </location>
</feature>
<evidence type="ECO:0000313" key="3">
    <source>
        <dbReference type="EMBL" id="KAJ8893187.1"/>
    </source>
</evidence>
<keyword evidence="2" id="KW-0812">Transmembrane</keyword>
<keyword evidence="2" id="KW-0472">Membrane</keyword>
<evidence type="ECO:0008006" key="5">
    <source>
        <dbReference type="Google" id="ProtNLM"/>
    </source>
</evidence>
<dbReference type="Proteomes" id="UP001159363">
    <property type="component" value="Chromosome 2"/>
</dbReference>
<comment type="caution">
    <text evidence="3">The sequence shown here is derived from an EMBL/GenBank/DDBJ whole genome shotgun (WGS) entry which is preliminary data.</text>
</comment>
<accession>A0ABQ9I945</accession>
<sequence length="802" mass="87952">MGCPRAVGNKVTGAGNLTHAADWPAVRDNSLLVPWSAVRISAPAIELPGVRHTWSDRVGGKSLCGTAAGIDASGDTIELVQPTLGCIITRYKQLQTPCSKKDVKIWVTRHTVTTCPATTDGKEDDGSLNSNGNDPTGIQPIAINEELNIIKKMPERLENQENIFHIAKETANADEYECVKAAIQLHSRVLAVPSSRSVNRTALAQRKNGLRQAISSVSPLPAPSSWGATVAERLARSPPTKVNRAQSPAGSLDFRKWESCRTMPLVGGFSRGWTAVTHKVSEHKYGCQSHFTAIDVGSYARANGDEAFALSNNILRHYPNTNQKLNNVFTTIGYPVYEEWWNVLSQENERERDKKRLYSLHPPTKQHLRIPKDYQRRAANPSRGHPPPINLKGMCTMEVSRYHWLGSSPPITANRVQYLAEPLPDFGNRVFVKDDIAGRWIFSAISHFPSPCNSGAAPYSPYITLIGCDPGSIPGRATPDFRMYVGRQVFSGSPVSPALFLWRCSKPTSIHFTGSQDLDVKSRPNLFTHANPHELISRPSYATVQSIEHRTLHSAKTKYYGRTAKHGSDMVDTATHRCKHREDLAALVSTAENQTISLLTDCNESVKFRLQPTLTTYNTSNRSRLPRPTLCDQLTSRDSVRRPMWSTDSAGTVQDGGWKQDGRQFICMNITKPPQCWILDPQAPSPYQCDLSIVQQISYCSLDISKMFSLTPLSLYVEVMGKNSAKLGRVGNFNCGADCGVNCGAKCGARYGVFVVCGACGVNCGAYGAIAETVGNMEHIVVPIAVLIVVLIAVTIAVLGLN</sequence>
<evidence type="ECO:0000256" key="2">
    <source>
        <dbReference type="SAM" id="Phobius"/>
    </source>
</evidence>
<keyword evidence="4" id="KW-1185">Reference proteome</keyword>
<protein>
    <recommendedName>
        <fullName evidence="5">Kringle domain-containing protein</fullName>
    </recommendedName>
</protein>
<name>A0ABQ9I945_9NEOP</name>
<keyword evidence="2" id="KW-1133">Transmembrane helix</keyword>
<gene>
    <name evidence="3" type="ORF">PR048_005772</name>
</gene>
<feature type="transmembrane region" description="Helical" evidence="2">
    <location>
        <begin position="780"/>
        <end position="801"/>
    </location>
</feature>
<organism evidence="3 4">
    <name type="scientific">Dryococelus australis</name>
    <dbReference type="NCBI Taxonomy" id="614101"/>
    <lineage>
        <taxon>Eukaryota</taxon>
        <taxon>Metazoa</taxon>
        <taxon>Ecdysozoa</taxon>
        <taxon>Arthropoda</taxon>
        <taxon>Hexapoda</taxon>
        <taxon>Insecta</taxon>
        <taxon>Pterygota</taxon>
        <taxon>Neoptera</taxon>
        <taxon>Polyneoptera</taxon>
        <taxon>Phasmatodea</taxon>
        <taxon>Verophasmatodea</taxon>
        <taxon>Anareolatae</taxon>
        <taxon>Phasmatidae</taxon>
        <taxon>Eurycanthinae</taxon>
        <taxon>Dryococelus</taxon>
    </lineage>
</organism>
<evidence type="ECO:0000313" key="4">
    <source>
        <dbReference type="Proteomes" id="UP001159363"/>
    </source>
</evidence>
<evidence type="ECO:0000256" key="1">
    <source>
        <dbReference type="SAM" id="MobiDB-lite"/>
    </source>
</evidence>
<reference evidence="3 4" key="1">
    <citation type="submission" date="2023-02" db="EMBL/GenBank/DDBJ databases">
        <title>LHISI_Scaffold_Assembly.</title>
        <authorList>
            <person name="Stuart O.P."/>
            <person name="Cleave R."/>
            <person name="Magrath M.J.L."/>
            <person name="Mikheyev A.S."/>
        </authorList>
    </citation>
    <scope>NUCLEOTIDE SEQUENCE [LARGE SCALE GENOMIC DNA]</scope>
    <source>
        <strain evidence="3">Daus_M_001</strain>
        <tissue evidence="3">Leg muscle</tissue>
    </source>
</reference>
<feature type="region of interest" description="Disordered" evidence="1">
    <location>
        <begin position="118"/>
        <end position="139"/>
    </location>
</feature>
<proteinExistence type="predicted"/>
<dbReference type="EMBL" id="JARBHB010000002">
    <property type="protein sequence ID" value="KAJ8893187.1"/>
    <property type="molecule type" value="Genomic_DNA"/>
</dbReference>